<dbReference type="Proteomes" id="UP000434209">
    <property type="component" value="Chromosome 2"/>
</dbReference>
<accession>A0A7Z2G8A6</accession>
<sequence>MQAVDMLLSAQDSLALKNLHGPALEGMASVLARKVEEFLRANPEMKPGPAEMLEMLAVALDDAALVGAGEFAETSKDARAALLLLLSASNVTTRIFEAARPSALDNRMLSTEEAAQALNVSRPYVIKLADSGKLGVVERTEGSHRRIPAAAVHAYREQRQTESREAMQELVAVSQEARLYDADHKNGSKKN</sequence>
<evidence type="ECO:0000313" key="2">
    <source>
        <dbReference type="EMBL" id="QGZ56860.1"/>
    </source>
</evidence>
<dbReference type="NCBIfam" id="TIGR01764">
    <property type="entry name" value="excise"/>
    <property type="match status" value="1"/>
</dbReference>
<proteinExistence type="predicted"/>
<protein>
    <submittedName>
        <fullName evidence="2">Excisionase family DNA-binding protein</fullName>
    </submittedName>
</protein>
<dbReference type="OrthoDB" id="26212at2"/>
<organism evidence="2 3">
    <name type="scientific">Paraburkholderia acidiphila</name>
    <dbReference type="NCBI Taxonomy" id="2571747"/>
    <lineage>
        <taxon>Bacteria</taxon>
        <taxon>Pseudomonadati</taxon>
        <taxon>Pseudomonadota</taxon>
        <taxon>Betaproteobacteria</taxon>
        <taxon>Burkholderiales</taxon>
        <taxon>Burkholderiaceae</taxon>
        <taxon>Paraburkholderia</taxon>
    </lineage>
</organism>
<reference evidence="2 3" key="1">
    <citation type="submission" date="2019-12" db="EMBL/GenBank/DDBJ databases">
        <title>Paraburkholderia acidiphila 7Q-K02 sp. nov and Paraburkholderia acidisoli DHF22 sp. nov., two strains isolated from forest soil.</title>
        <authorList>
            <person name="Gao Z."/>
            <person name="Qiu L."/>
        </authorList>
    </citation>
    <scope>NUCLEOTIDE SEQUENCE [LARGE SCALE GENOMIC DNA]</scope>
    <source>
        <strain evidence="2 3">7Q-K02</strain>
    </source>
</reference>
<keyword evidence="3" id="KW-1185">Reference proteome</keyword>
<evidence type="ECO:0000259" key="1">
    <source>
        <dbReference type="Pfam" id="PF12728"/>
    </source>
</evidence>
<dbReference type="InterPro" id="IPR041657">
    <property type="entry name" value="HTH_17"/>
</dbReference>
<dbReference type="InterPro" id="IPR010093">
    <property type="entry name" value="SinI_DNA-bd"/>
</dbReference>
<dbReference type="EMBL" id="CP046910">
    <property type="protein sequence ID" value="QGZ56860.1"/>
    <property type="molecule type" value="Genomic_DNA"/>
</dbReference>
<dbReference type="Pfam" id="PF12728">
    <property type="entry name" value="HTH_17"/>
    <property type="match status" value="1"/>
</dbReference>
<dbReference type="KEGG" id="pacp:FAZ97_18050"/>
<evidence type="ECO:0000313" key="3">
    <source>
        <dbReference type="Proteomes" id="UP000434209"/>
    </source>
</evidence>
<dbReference type="RefSeq" id="WP_158759811.1">
    <property type="nucleotide sequence ID" value="NZ_CP046910.1"/>
</dbReference>
<dbReference type="AlphaFoldDB" id="A0A7Z2G8A6"/>
<gene>
    <name evidence="2" type="ORF">FAZ97_18050</name>
</gene>
<feature type="domain" description="Helix-turn-helix" evidence="1">
    <location>
        <begin position="108"/>
        <end position="159"/>
    </location>
</feature>
<name>A0A7Z2G8A6_9BURK</name>
<dbReference type="GO" id="GO:0003677">
    <property type="term" value="F:DNA binding"/>
    <property type="evidence" value="ECO:0007669"/>
    <property type="project" value="UniProtKB-KW"/>
</dbReference>
<keyword evidence="2" id="KW-0238">DNA-binding</keyword>